<protein>
    <submittedName>
        <fullName evidence="1">Uncharacterized protein</fullName>
    </submittedName>
</protein>
<dbReference type="KEGG" id="dmm:dnm_059200"/>
<keyword evidence="2" id="KW-1185">Reference proteome</keyword>
<dbReference type="EMBL" id="CP061800">
    <property type="protein sequence ID" value="QTA89863.1"/>
    <property type="molecule type" value="Genomic_DNA"/>
</dbReference>
<dbReference type="Proteomes" id="UP000663722">
    <property type="component" value="Chromosome"/>
</dbReference>
<accession>A0A975GRB2</accession>
<sequence length="42" mass="4878">MFKQIMSNQSGGDALSSLHYLFNITESEFFYFSLQIGIRLEN</sequence>
<evidence type="ECO:0000313" key="2">
    <source>
        <dbReference type="Proteomes" id="UP000663722"/>
    </source>
</evidence>
<name>A0A975GRB2_9BACT</name>
<proteinExistence type="predicted"/>
<evidence type="ECO:0000313" key="1">
    <source>
        <dbReference type="EMBL" id="QTA89863.1"/>
    </source>
</evidence>
<reference evidence="1" key="1">
    <citation type="journal article" date="2021" name="Microb. Physiol.">
        <title>Proteogenomic Insights into the Physiology of Marine, Sulfate-Reducing, Filamentous Desulfonema limicola and Desulfonema magnum.</title>
        <authorList>
            <person name="Schnaars V."/>
            <person name="Wohlbrand L."/>
            <person name="Scheve S."/>
            <person name="Hinrichs C."/>
            <person name="Reinhardt R."/>
            <person name="Rabus R."/>
        </authorList>
    </citation>
    <scope>NUCLEOTIDE SEQUENCE</scope>
    <source>
        <strain evidence="1">4be13</strain>
    </source>
</reference>
<organism evidence="1 2">
    <name type="scientific">Desulfonema magnum</name>
    <dbReference type="NCBI Taxonomy" id="45655"/>
    <lineage>
        <taxon>Bacteria</taxon>
        <taxon>Pseudomonadati</taxon>
        <taxon>Thermodesulfobacteriota</taxon>
        <taxon>Desulfobacteria</taxon>
        <taxon>Desulfobacterales</taxon>
        <taxon>Desulfococcaceae</taxon>
        <taxon>Desulfonema</taxon>
    </lineage>
</organism>
<dbReference type="AlphaFoldDB" id="A0A975GRB2"/>
<gene>
    <name evidence="1" type="ORF">dnm_059200</name>
</gene>